<keyword evidence="4 10" id="KW-0067">ATP-binding</keyword>
<evidence type="ECO:0000256" key="1">
    <source>
        <dbReference type="ARBA" id="ARBA00005417"/>
    </source>
</evidence>
<dbReference type="PROSITE" id="PS00211">
    <property type="entry name" value="ABC_TRANSPORTER_1"/>
    <property type="match status" value="1"/>
</dbReference>
<dbReference type="Proteomes" id="UP000221024">
    <property type="component" value="Unassembled WGS sequence"/>
</dbReference>
<evidence type="ECO:0000256" key="7">
    <source>
        <dbReference type="SAM" id="MobiDB-lite"/>
    </source>
</evidence>
<dbReference type="PROSITE" id="PS50893">
    <property type="entry name" value="ABC_TRANSPORTER_2"/>
    <property type="match status" value="1"/>
</dbReference>
<dbReference type="RefSeq" id="WP_098060847.1">
    <property type="nucleotide sequence ID" value="NZ_PDEP01000001.1"/>
</dbReference>
<evidence type="ECO:0000313" key="10">
    <source>
        <dbReference type="EMBL" id="PEN09449.1"/>
    </source>
</evidence>
<keyword evidence="2" id="KW-0813">Transport</keyword>
<dbReference type="Gene3D" id="3.40.50.300">
    <property type="entry name" value="P-loop containing nucleotide triphosphate hydrolases"/>
    <property type="match status" value="1"/>
</dbReference>
<dbReference type="GO" id="GO:0016020">
    <property type="term" value="C:membrane"/>
    <property type="evidence" value="ECO:0007669"/>
    <property type="project" value="InterPro"/>
</dbReference>
<dbReference type="InterPro" id="IPR005892">
    <property type="entry name" value="Gly-betaine_transp_ATP-bd"/>
</dbReference>
<comment type="similarity">
    <text evidence="1">Belongs to the ABC transporter superfamily.</text>
</comment>
<comment type="caution">
    <text evidence="10">The sequence shown here is derived from an EMBL/GenBank/DDBJ whole genome shotgun (WGS) entry which is preliminary data.</text>
</comment>
<dbReference type="PROSITE" id="PS51371">
    <property type="entry name" value="CBS"/>
    <property type="match status" value="1"/>
</dbReference>
<dbReference type="SUPFAM" id="SSF52540">
    <property type="entry name" value="P-loop containing nucleoside triphosphate hydrolases"/>
    <property type="match status" value="1"/>
</dbReference>
<gene>
    <name evidence="10" type="ORF">CRI93_01605</name>
</gene>
<dbReference type="PANTHER" id="PTHR43869:SF1">
    <property type="entry name" value="GLYCINE BETAINE_PROLINE BETAINE TRANSPORT SYSTEM ATP-BINDING PROTEIN PROV"/>
    <property type="match status" value="1"/>
</dbReference>
<dbReference type="EMBL" id="PDEP01000001">
    <property type="protein sequence ID" value="PEN09449.1"/>
    <property type="molecule type" value="Genomic_DNA"/>
</dbReference>
<feature type="domain" description="CBS" evidence="9">
    <location>
        <begin position="357"/>
        <end position="412"/>
    </location>
</feature>
<dbReference type="GO" id="GO:0031460">
    <property type="term" value="P:glycine betaine transport"/>
    <property type="evidence" value="ECO:0007669"/>
    <property type="project" value="InterPro"/>
</dbReference>
<dbReference type="InterPro" id="IPR003439">
    <property type="entry name" value="ABC_transporter-like_ATP-bd"/>
</dbReference>
<name>A0A2H3P4K8_9BACT</name>
<dbReference type="Pfam" id="PF00005">
    <property type="entry name" value="ABC_tran"/>
    <property type="match status" value="1"/>
</dbReference>
<dbReference type="NCBIfam" id="TIGR01186">
    <property type="entry name" value="proV"/>
    <property type="match status" value="1"/>
</dbReference>
<dbReference type="GO" id="GO:0005524">
    <property type="term" value="F:ATP binding"/>
    <property type="evidence" value="ECO:0007669"/>
    <property type="project" value="UniProtKB-KW"/>
</dbReference>
<dbReference type="GO" id="GO:0006865">
    <property type="term" value="P:amino acid transport"/>
    <property type="evidence" value="ECO:0007669"/>
    <property type="project" value="UniProtKB-KW"/>
</dbReference>
<dbReference type="InterPro" id="IPR046342">
    <property type="entry name" value="CBS_dom_sf"/>
</dbReference>
<dbReference type="InterPro" id="IPR051921">
    <property type="entry name" value="ABC_osmolyte_uptake_ATP-bind"/>
</dbReference>
<organism evidence="10 11">
    <name type="scientific">Longimonas halophila</name>
    <dbReference type="NCBI Taxonomy" id="1469170"/>
    <lineage>
        <taxon>Bacteria</taxon>
        <taxon>Pseudomonadati</taxon>
        <taxon>Rhodothermota</taxon>
        <taxon>Rhodothermia</taxon>
        <taxon>Rhodothermales</taxon>
        <taxon>Salisaetaceae</taxon>
        <taxon>Longimonas</taxon>
    </lineage>
</organism>
<dbReference type="GO" id="GO:0006970">
    <property type="term" value="P:response to osmotic stress"/>
    <property type="evidence" value="ECO:0007669"/>
    <property type="project" value="UniProtKB-ARBA"/>
</dbReference>
<dbReference type="AlphaFoldDB" id="A0A2H3P4K8"/>
<sequence>MPDSDTPAANTPAAIEVRNLYKVFGDATDEALDMLRNGHSNEEILEQTDCTVAVNDASFTVNEGEIFVLMGLSGSGKSTLLRCMNRLVEPTKGEVLVDGDDITQMNGAELRALCEKVSMVFQHFGLLPHRTTQSNVEFGLEVRGVDQETRSKRAKEAIDLVGLSGYEDHTPDTLSGGMQQRVGLARALANDPSILLMDEPFSALDPLIRSEMQNELLNLQQEMQETIVFVTHDLDEALKIGDRVAIMKSGRVVQIGTPEEILTEPADEYVRSFVQDVDRTRVIQASTLMRSYPTVHLAEATSEEQPHGPAVAIRKMRSEGTPLVYAVDADQRLLGVVHLDDAVDLRTQDRSDLHEALTRDVPTAHENTPVAALLPVVFEADLPVAILNDDDELVGVVDRASILSEVTTNIENLMESGALNKDATPEKAHVSRTLDGEASAPAAESA</sequence>
<dbReference type="PANTHER" id="PTHR43869">
    <property type="entry name" value="GLYCINE BETAINE/PROLINE BETAINE TRANSPORT SYSTEM ATP-BINDING PROTEIN PROV"/>
    <property type="match status" value="1"/>
</dbReference>
<evidence type="ECO:0000256" key="6">
    <source>
        <dbReference type="PROSITE-ProRule" id="PRU00703"/>
    </source>
</evidence>
<keyword evidence="11" id="KW-1185">Reference proteome</keyword>
<feature type="compositionally biased region" description="Basic and acidic residues" evidence="7">
    <location>
        <begin position="423"/>
        <end position="435"/>
    </location>
</feature>
<evidence type="ECO:0000313" key="11">
    <source>
        <dbReference type="Proteomes" id="UP000221024"/>
    </source>
</evidence>
<dbReference type="InterPro" id="IPR017871">
    <property type="entry name" value="ABC_transporter-like_CS"/>
</dbReference>
<evidence type="ECO:0000259" key="8">
    <source>
        <dbReference type="PROSITE" id="PS50893"/>
    </source>
</evidence>
<dbReference type="InterPro" id="IPR027417">
    <property type="entry name" value="P-loop_NTPase"/>
</dbReference>
<dbReference type="FunFam" id="3.40.50.300:FF:000201">
    <property type="entry name" value="Glycine betaine/L-proline ABC transporter ATP-binding protein"/>
    <property type="match status" value="1"/>
</dbReference>
<dbReference type="Gene3D" id="3.10.580.10">
    <property type="entry name" value="CBS-domain"/>
    <property type="match status" value="1"/>
</dbReference>
<dbReference type="Pfam" id="PF00571">
    <property type="entry name" value="CBS"/>
    <property type="match status" value="1"/>
</dbReference>
<feature type="region of interest" description="Disordered" evidence="7">
    <location>
        <begin position="417"/>
        <end position="446"/>
    </location>
</feature>
<dbReference type="SUPFAM" id="SSF54631">
    <property type="entry name" value="CBS-domain pair"/>
    <property type="match status" value="1"/>
</dbReference>
<evidence type="ECO:0000256" key="3">
    <source>
        <dbReference type="ARBA" id="ARBA00022741"/>
    </source>
</evidence>
<evidence type="ECO:0000259" key="9">
    <source>
        <dbReference type="PROSITE" id="PS51371"/>
    </source>
</evidence>
<keyword evidence="3" id="KW-0547">Nucleotide-binding</keyword>
<dbReference type="SMART" id="SM00382">
    <property type="entry name" value="AAA"/>
    <property type="match status" value="1"/>
</dbReference>
<evidence type="ECO:0000256" key="4">
    <source>
        <dbReference type="ARBA" id="ARBA00022840"/>
    </source>
</evidence>
<feature type="domain" description="ABC transporter" evidence="8">
    <location>
        <begin position="15"/>
        <end position="274"/>
    </location>
</feature>
<evidence type="ECO:0000256" key="5">
    <source>
        <dbReference type="ARBA" id="ARBA00022970"/>
    </source>
</evidence>
<dbReference type="OrthoDB" id="9802264at2"/>
<dbReference type="CDD" id="cd03294">
    <property type="entry name" value="ABC_Pro_Gly_Betaine"/>
    <property type="match status" value="1"/>
</dbReference>
<accession>A0A2H3P4K8</accession>
<dbReference type="InterPro" id="IPR000644">
    <property type="entry name" value="CBS_dom"/>
</dbReference>
<protein>
    <submittedName>
        <fullName evidence="10">ABC transporter ATP-binding protein</fullName>
    </submittedName>
</protein>
<dbReference type="GO" id="GO:0016887">
    <property type="term" value="F:ATP hydrolysis activity"/>
    <property type="evidence" value="ECO:0007669"/>
    <property type="project" value="InterPro"/>
</dbReference>
<evidence type="ECO:0000256" key="2">
    <source>
        <dbReference type="ARBA" id="ARBA00022448"/>
    </source>
</evidence>
<reference evidence="10 11" key="1">
    <citation type="submission" date="2017-10" db="EMBL/GenBank/DDBJ databases">
        <title>Draft genome of Longimonas halophila.</title>
        <authorList>
            <person name="Goh K.M."/>
            <person name="Shamsir M.S."/>
            <person name="Lim S.W."/>
        </authorList>
    </citation>
    <scope>NUCLEOTIDE SEQUENCE [LARGE SCALE GENOMIC DNA]</scope>
    <source>
        <strain evidence="10 11">KCTC 42399</strain>
    </source>
</reference>
<proteinExistence type="inferred from homology"/>
<keyword evidence="5" id="KW-0029">Amino-acid transport</keyword>
<keyword evidence="6" id="KW-0129">CBS domain</keyword>
<dbReference type="InterPro" id="IPR003593">
    <property type="entry name" value="AAA+_ATPase"/>
</dbReference>